<dbReference type="PANTHER" id="PTHR35867:SF1">
    <property type="entry name" value="PROTEIN RSEC"/>
    <property type="match status" value="1"/>
</dbReference>
<comment type="caution">
    <text evidence="2">The sequence shown here is derived from an EMBL/GenBank/DDBJ whole genome shotgun (WGS) entry which is preliminary data.</text>
</comment>
<protein>
    <submittedName>
        <fullName evidence="2">SoxR reducing system RseC family protein</fullName>
    </submittedName>
</protein>
<dbReference type="InterPro" id="IPR026268">
    <property type="entry name" value="RseC"/>
</dbReference>
<dbReference type="RefSeq" id="WP_311579829.1">
    <property type="nucleotide sequence ID" value="NZ_JAVRIF010000003.1"/>
</dbReference>
<evidence type="ECO:0000256" key="1">
    <source>
        <dbReference type="SAM" id="Phobius"/>
    </source>
</evidence>
<evidence type="ECO:0000313" key="3">
    <source>
        <dbReference type="Proteomes" id="UP001266357"/>
    </source>
</evidence>
<accession>A0ABU3A3G8</accession>
<keyword evidence="1" id="KW-0812">Transmembrane</keyword>
<evidence type="ECO:0000313" key="2">
    <source>
        <dbReference type="EMBL" id="MDT0603526.1"/>
    </source>
</evidence>
<dbReference type="EMBL" id="JAVRIF010000003">
    <property type="protein sequence ID" value="MDT0603526.1"/>
    <property type="molecule type" value="Genomic_DNA"/>
</dbReference>
<organism evidence="2 3">
    <name type="scientific">Thalassotalea castellviae</name>
    <dbReference type="NCBI Taxonomy" id="3075612"/>
    <lineage>
        <taxon>Bacteria</taxon>
        <taxon>Pseudomonadati</taxon>
        <taxon>Pseudomonadota</taxon>
        <taxon>Gammaproteobacteria</taxon>
        <taxon>Alteromonadales</taxon>
        <taxon>Colwelliaceae</taxon>
        <taxon>Thalassotalea</taxon>
    </lineage>
</organism>
<keyword evidence="1" id="KW-1133">Transmembrane helix</keyword>
<gene>
    <name evidence="2" type="ORF">RM573_07940</name>
</gene>
<proteinExistence type="predicted"/>
<name>A0ABU3A3G8_9GAMM</name>
<keyword evidence="3" id="KW-1185">Reference proteome</keyword>
<dbReference type="PANTHER" id="PTHR35867">
    <property type="entry name" value="PROTEIN RSEC"/>
    <property type="match status" value="1"/>
</dbReference>
<keyword evidence="1" id="KW-0472">Membrane</keyword>
<feature type="transmembrane region" description="Helical" evidence="1">
    <location>
        <begin position="73"/>
        <end position="97"/>
    </location>
</feature>
<feature type="transmembrane region" description="Helical" evidence="1">
    <location>
        <begin position="109"/>
        <end position="126"/>
    </location>
</feature>
<dbReference type="PIRSF" id="PIRSF004923">
    <property type="entry name" value="RseC"/>
    <property type="match status" value="1"/>
</dbReference>
<dbReference type="InterPro" id="IPR007359">
    <property type="entry name" value="SigmaE_reg_RseC_MucC"/>
</dbReference>
<dbReference type="Pfam" id="PF04246">
    <property type="entry name" value="RseC_MucC"/>
    <property type="match status" value="1"/>
</dbReference>
<reference evidence="2 3" key="1">
    <citation type="submission" date="2023-09" db="EMBL/GenBank/DDBJ databases">
        <authorList>
            <person name="Rey-Velasco X."/>
        </authorList>
    </citation>
    <scope>NUCLEOTIDE SEQUENCE [LARGE SCALE GENOMIC DNA]</scope>
    <source>
        <strain evidence="2 3">W431</strain>
    </source>
</reference>
<dbReference type="Proteomes" id="UP001266357">
    <property type="component" value="Unassembled WGS sequence"/>
</dbReference>
<sequence>MIKEEARVTAITQDSVTVESIVKSTCSGCQQLESCGSGQIAKAFPQKKTTYTVRSELSVKVGDRVIIGLSEKLLLSAAWQVYIWPLIGLFIGSFLGQSLLDANLISHELWALPMAILGGYLGYFLAKRQQFIMRDKPEWHPTLIDVLPTNKKD</sequence>